<evidence type="ECO:0000256" key="1">
    <source>
        <dbReference type="ARBA" id="ARBA00010641"/>
    </source>
</evidence>
<dbReference type="InterPro" id="IPR013249">
    <property type="entry name" value="RNA_pol_sigma70_r4_t2"/>
</dbReference>
<name>A0A5N0TLK3_9GAMM</name>
<dbReference type="SUPFAM" id="SSF88659">
    <property type="entry name" value="Sigma3 and sigma4 domains of RNA polymerase sigma factors"/>
    <property type="match status" value="1"/>
</dbReference>
<keyword evidence="3" id="KW-0731">Sigma factor</keyword>
<evidence type="ECO:0000313" key="8">
    <source>
        <dbReference type="Proteomes" id="UP000325372"/>
    </source>
</evidence>
<dbReference type="InterPro" id="IPR013324">
    <property type="entry name" value="RNA_pol_sigma_r3/r4-like"/>
</dbReference>
<dbReference type="AlphaFoldDB" id="A0A5N0TLK3"/>
<proteinExistence type="inferred from homology"/>
<dbReference type="GO" id="GO:0003677">
    <property type="term" value="F:DNA binding"/>
    <property type="evidence" value="ECO:0007669"/>
    <property type="project" value="InterPro"/>
</dbReference>
<keyword evidence="8" id="KW-1185">Reference proteome</keyword>
<evidence type="ECO:0000313" key="7">
    <source>
        <dbReference type="EMBL" id="KAA9134209.1"/>
    </source>
</evidence>
<dbReference type="InterPro" id="IPR036388">
    <property type="entry name" value="WH-like_DNA-bd_sf"/>
</dbReference>
<dbReference type="NCBIfam" id="TIGR02937">
    <property type="entry name" value="sigma70-ECF"/>
    <property type="match status" value="1"/>
</dbReference>
<dbReference type="InterPro" id="IPR039425">
    <property type="entry name" value="RNA_pol_sigma-70-like"/>
</dbReference>
<dbReference type="InterPro" id="IPR013325">
    <property type="entry name" value="RNA_pol_sigma_r2"/>
</dbReference>
<dbReference type="Gene3D" id="1.10.10.10">
    <property type="entry name" value="Winged helix-like DNA-binding domain superfamily/Winged helix DNA-binding domain"/>
    <property type="match status" value="1"/>
</dbReference>
<dbReference type="SUPFAM" id="SSF88946">
    <property type="entry name" value="Sigma2 domain of RNA polymerase sigma factors"/>
    <property type="match status" value="1"/>
</dbReference>
<feature type="domain" description="RNA polymerase sigma-70 region 2" evidence="5">
    <location>
        <begin position="28"/>
        <end position="84"/>
    </location>
</feature>
<gene>
    <name evidence="7" type="ORF">F3N42_01305</name>
</gene>
<dbReference type="EMBL" id="VYXP01000001">
    <property type="protein sequence ID" value="KAA9134209.1"/>
    <property type="molecule type" value="Genomic_DNA"/>
</dbReference>
<dbReference type="Proteomes" id="UP000325372">
    <property type="component" value="Unassembled WGS sequence"/>
</dbReference>
<dbReference type="Pfam" id="PF08281">
    <property type="entry name" value="Sigma70_r4_2"/>
    <property type="match status" value="1"/>
</dbReference>
<dbReference type="GO" id="GO:0006352">
    <property type="term" value="P:DNA-templated transcription initiation"/>
    <property type="evidence" value="ECO:0007669"/>
    <property type="project" value="InterPro"/>
</dbReference>
<protein>
    <submittedName>
        <fullName evidence="7">Sigma-70 family RNA polymerase sigma factor</fullName>
    </submittedName>
</protein>
<evidence type="ECO:0000259" key="6">
    <source>
        <dbReference type="Pfam" id="PF08281"/>
    </source>
</evidence>
<evidence type="ECO:0000256" key="2">
    <source>
        <dbReference type="ARBA" id="ARBA00023015"/>
    </source>
</evidence>
<dbReference type="PANTHER" id="PTHR43133:SF46">
    <property type="entry name" value="RNA POLYMERASE SIGMA-70 FACTOR ECF SUBFAMILY"/>
    <property type="match status" value="1"/>
</dbReference>
<dbReference type="PANTHER" id="PTHR43133">
    <property type="entry name" value="RNA POLYMERASE ECF-TYPE SIGMA FACTO"/>
    <property type="match status" value="1"/>
</dbReference>
<dbReference type="InterPro" id="IPR007627">
    <property type="entry name" value="RNA_pol_sigma70_r2"/>
</dbReference>
<evidence type="ECO:0000256" key="3">
    <source>
        <dbReference type="ARBA" id="ARBA00023082"/>
    </source>
</evidence>
<reference evidence="7 8" key="1">
    <citation type="submission" date="2019-09" db="EMBL/GenBank/DDBJ databases">
        <title>Wenzhouxiangella sp. Genome sequencing and assembly.</title>
        <authorList>
            <person name="Zhang R."/>
        </authorList>
    </citation>
    <scope>NUCLEOTIDE SEQUENCE [LARGE SCALE GENOMIC DNA]</scope>
    <source>
        <strain evidence="7 8">W260</strain>
    </source>
</reference>
<dbReference type="GO" id="GO:0016987">
    <property type="term" value="F:sigma factor activity"/>
    <property type="evidence" value="ECO:0007669"/>
    <property type="project" value="UniProtKB-KW"/>
</dbReference>
<evidence type="ECO:0000259" key="5">
    <source>
        <dbReference type="Pfam" id="PF04542"/>
    </source>
</evidence>
<evidence type="ECO:0000256" key="4">
    <source>
        <dbReference type="ARBA" id="ARBA00023163"/>
    </source>
</evidence>
<keyword evidence="2" id="KW-0805">Transcription regulation</keyword>
<accession>A0A5N0TLK3</accession>
<organism evidence="7 8">
    <name type="scientific">Marinihelvus fidelis</name>
    <dbReference type="NCBI Taxonomy" id="2613842"/>
    <lineage>
        <taxon>Bacteria</taxon>
        <taxon>Pseudomonadati</taxon>
        <taxon>Pseudomonadota</taxon>
        <taxon>Gammaproteobacteria</taxon>
        <taxon>Chromatiales</taxon>
        <taxon>Wenzhouxiangellaceae</taxon>
        <taxon>Marinihelvus</taxon>
    </lineage>
</organism>
<comment type="caution">
    <text evidence="7">The sequence shown here is derived from an EMBL/GenBank/DDBJ whole genome shotgun (WGS) entry which is preliminary data.</text>
</comment>
<dbReference type="Gene3D" id="1.10.1740.10">
    <property type="match status" value="1"/>
</dbReference>
<dbReference type="RefSeq" id="WP_150862572.1">
    <property type="nucleotide sequence ID" value="NZ_VYXP01000001.1"/>
</dbReference>
<dbReference type="InterPro" id="IPR014284">
    <property type="entry name" value="RNA_pol_sigma-70_dom"/>
</dbReference>
<dbReference type="Pfam" id="PF04542">
    <property type="entry name" value="Sigma70_r2"/>
    <property type="match status" value="1"/>
</dbReference>
<dbReference type="CDD" id="cd06171">
    <property type="entry name" value="Sigma70_r4"/>
    <property type="match status" value="1"/>
</dbReference>
<keyword evidence="4" id="KW-0804">Transcription</keyword>
<sequence>MRAQTDDSGAPSESAFHQAIARRGDYWYSACLRITRNPELAGDAVQDALLNAWRKRSQFAGEAQLDTWIHRIAVNSALSLVRARHPERWQAMETDSCDDQPTPDVAHHYDELDTSLQSALRGLSEMERVCFILKHLEQWTLQEIATELTTSLGTVKQALFRAVKKLRVTMSGLRSAS</sequence>
<comment type="similarity">
    <text evidence="1">Belongs to the sigma-70 factor family. ECF subfamily.</text>
</comment>
<feature type="domain" description="RNA polymerase sigma factor 70 region 4 type 2" evidence="6">
    <location>
        <begin position="115"/>
        <end position="166"/>
    </location>
</feature>